<evidence type="ECO:0000256" key="5">
    <source>
        <dbReference type="ARBA" id="ARBA00029758"/>
    </source>
</evidence>
<evidence type="ECO:0000256" key="3">
    <source>
        <dbReference type="ARBA" id="ARBA00012098"/>
    </source>
</evidence>
<dbReference type="InterPro" id="IPR000888">
    <property type="entry name" value="RmlC-like"/>
</dbReference>
<evidence type="ECO:0000256" key="1">
    <source>
        <dbReference type="ARBA" id="ARBA00001298"/>
    </source>
</evidence>
<dbReference type="PANTHER" id="PTHR21047">
    <property type="entry name" value="DTDP-6-DEOXY-D-GLUCOSE-3,5 EPIMERASE"/>
    <property type="match status" value="1"/>
</dbReference>
<comment type="catalytic activity">
    <reaction evidence="1">
        <text>dTDP-4-dehydro-6-deoxy-alpha-D-glucose = dTDP-4-dehydro-beta-L-rhamnose</text>
        <dbReference type="Rhea" id="RHEA:16969"/>
        <dbReference type="ChEBI" id="CHEBI:57649"/>
        <dbReference type="ChEBI" id="CHEBI:62830"/>
        <dbReference type="EC" id="5.1.3.13"/>
    </reaction>
</comment>
<dbReference type="SUPFAM" id="SSF51182">
    <property type="entry name" value="RmlC-like cupins"/>
    <property type="match status" value="1"/>
</dbReference>
<proteinExistence type="predicted"/>
<dbReference type="CDD" id="cd00438">
    <property type="entry name" value="cupin_RmlC"/>
    <property type="match status" value="1"/>
</dbReference>
<evidence type="ECO:0000256" key="6">
    <source>
        <dbReference type="ARBA" id="ARBA00031424"/>
    </source>
</evidence>
<dbReference type="PANTHER" id="PTHR21047:SF2">
    <property type="entry name" value="THYMIDINE DIPHOSPHO-4-KETO-RHAMNOSE 3,5-EPIMERASE"/>
    <property type="match status" value="1"/>
</dbReference>
<reference evidence="8 9" key="1">
    <citation type="submission" date="2020-10" db="EMBL/GenBank/DDBJ databases">
        <authorList>
            <person name="Peeters C."/>
        </authorList>
    </citation>
    <scope>NUCLEOTIDE SEQUENCE [LARGE SCALE GENOMIC DNA]</scope>
    <source>
        <strain evidence="8 9">LMG 28140</strain>
    </source>
</reference>
<keyword evidence="8" id="KW-0413">Isomerase</keyword>
<dbReference type="InterPro" id="IPR011051">
    <property type="entry name" value="RmlC_Cupin_sf"/>
</dbReference>
<sequence>MKTLSTHIEGVIVAETTPVADRRGAFTRLFCQKELAAVLGTRQIVQINQSRTTQLGAVRGLHFQHAPHAEMKLVRCIRGKVWDVVVDLRAGSPTFLQWHAEVLSADNTRMMAIPEGCAHGFQVLETDSELLYLHTAFYTPTAEGGLRHDDPRVGISWLIPVTDMSERDRAHPLITEDFPGLIP</sequence>
<evidence type="ECO:0000313" key="8">
    <source>
        <dbReference type="EMBL" id="CAD6540210.1"/>
    </source>
</evidence>
<dbReference type="InterPro" id="IPR014710">
    <property type="entry name" value="RmlC-like_jellyroll"/>
</dbReference>
<accession>A0ABN7HY15</accession>
<dbReference type="Pfam" id="PF00908">
    <property type="entry name" value="dTDP_sugar_isom"/>
    <property type="match status" value="1"/>
</dbReference>
<comment type="caution">
    <text evidence="8">The sequence shown here is derived from an EMBL/GenBank/DDBJ whole genome shotgun (WGS) entry which is preliminary data.</text>
</comment>
<protein>
    <recommendedName>
        <fullName evidence="4">dTDP-4-dehydrorhamnose 3,5-epimerase</fullName>
        <ecNumber evidence="3">5.1.3.13</ecNumber>
    </recommendedName>
    <alternativeName>
        <fullName evidence="6">Thymidine diphospho-4-keto-rhamnose 3,5-epimerase</fullName>
    </alternativeName>
    <alternativeName>
        <fullName evidence="5">dTDP-4-keto-6-deoxyglucose 3,5-epimerase</fullName>
    </alternativeName>
    <alternativeName>
        <fullName evidence="7">dTDP-6-deoxy-D-xylo-4-hexulose 3,5-epimerase</fullName>
    </alternativeName>
</protein>
<evidence type="ECO:0000256" key="4">
    <source>
        <dbReference type="ARBA" id="ARBA00019595"/>
    </source>
</evidence>
<organism evidence="8 9">
    <name type="scientific">Paraburkholderia metrosideri</name>
    <dbReference type="NCBI Taxonomy" id="580937"/>
    <lineage>
        <taxon>Bacteria</taxon>
        <taxon>Pseudomonadati</taxon>
        <taxon>Pseudomonadota</taxon>
        <taxon>Betaproteobacteria</taxon>
        <taxon>Burkholderiales</taxon>
        <taxon>Burkholderiaceae</taxon>
        <taxon>Paraburkholderia</taxon>
    </lineage>
</organism>
<name>A0ABN7HY15_9BURK</name>
<evidence type="ECO:0000313" key="9">
    <source>
        <dbReference type="Proteomes" id="UP000598032"/>
    </source>
</evidence>
<evidence type="ECO:0000256" key="7">
    <source>
        <dbReference type="ARBA" id="ARBA00033311"/>
    </source>
</evidence>
<comment type="function">
    <text evidence="2">Catalyzes the epimerization of the C3' and C5'positions of dTDP-6-deoxy-D-xylo-4-hexulose, forming dTDP-6-deoxy-L-lyxo-4-hexulose.</text>
</comment>
<dbReference type="RefSeq" id="WP_201643500.1">
    <property type="nucleotide sequence ID" value="NZ_CAJHCP010000007.1"/>
</dbReference>
<evidence type="ECO:0000256" key="2">
    <source>
        <dbReference type="ARBA" id="ARBA00001997"/>
    </source>
</evidence>
<dbReference type="EC" id="5.1.3.13" evidence="3"/>
<dbReference type="Proteomes" id="UP000598032">
    <property type="component" value="Unassembled WGS sequence"/>
</dbReference>
<dbReference type="Gene3D" id="2.60.120.10">
    <property type="entry name" value="Jelly Rolls"/>
    <property type="match status" value="1"/>
</dbReference>
<dbReference type="EMBL" id="CAJHCP010000007">
    <property type="protein sequence ID" value="CAD6540210.1"/>
    <property type="molecule type" value="Genomic_DNA"/>
</dbReference>
<keyword evidence="9" id="KW-1185">Reference proteome</keyword>
<dbReference type="GO" id="GO:0008830">
    <property type="term" value="F:dTDP-4-dehydrorhamnose 3,5-epimerase activity"/>
    <property type="evidence" value="ECO:0007669"/>
    <property type="project" value="UniProtKB-EC"/>
</dbReference>
<gene>
    <name evidence="8" type="primary">rfbC</name>
    <name evidence="8" type="ORF">LMG28140_03472</name>
</gene>